<feature type="region of interest" description="Disordered" evidence="1">
    <location>
        <begin position="363"/>
        <end position="396"/>
    </location>
</feature>
<dbReference type="Pfam" id="PF01593">
    <property type="entry name" value="Amino_oxidase"/>
    <property type="match status" value="1"/>
</dbReference>
<dbReference type="Gene3D" id="3.90.660.10">
    <property type="match status" value="1"/>
</dbReference>
<dbReference type="EMBL" id="QZAO01000177">
    <property type="protein sequence ID" value="THW73366.1"/>
    <property type="molecule type" value="Genomic_DNA"/>
</dbReference>
<dbReference type="PANTHER" id="PTHR10742:SF414">
    <property type="entry name" value="CONTAINING AMINE OXIDASE, PUTATIVE (AFU_ORTHOLOGUE AFUA_3G12150)-RELATED"/>
    <property type="match status" value="1"/>
</dbReference>
<accession>A0A4S9A2Z7</accession>
<reference evidence="3 4" key="1">
    <citation type="submission" date="2018-10" db="EMBL/GenBank/DDBJ databases">
        <title>Fifty Aureobasidium pullulans genomes reveal a recombining polyextremotolerant generalist.</title>
        <authorList>
            <person name="Gostincar C."/>
            <person name="Turk M."/>
            <person name="Zajc J."/>
            <person name="Gunde-Cimerman N."/>
        </authorList>
    </citation>
    <scope>NUCLEOTIDE SEQUENCE [LARGE SCALE GENOMIC DNA]</scope>
    <source>
        <strain evidence="3 4">EXF-10659</strain>
    </source>
</reference>
<evidence type="ECO:0000313" key="3">
    <source>
        <dbReference type="EMBL" id="THW73366.1"/>
    </source>
</evidence>
<dbReference type="GO" id="GO:0003682">
    <property type="term" value="F:chromatin binding"/>
    <property type="evidence" value="ECO:0007669"/>
    <property type="project" value="TreeGrafter"/>
</dbReference>
<dbReference type="GO" id="GO:0050660">
    <property type="term" value="F:flavin adenine dinucleotide binding"/>
    <property type="evidence" value="ECO:0007669"/>
    <property type="project" value="TreeGrafter"/>
</dbReference>
<proteinExistence type="predicted"/>
<dbReference type="GO" id="GO:0016491">
    <property type="term" value="F:oxidoreductase activity"/>
    <property type="evidence" value="ECO:0007669"/>
    <property type="project" value="InterPro"/>
</dbReference>
<comment type="caution">
    <text evidence="3">The sequence shown here is derived from an EMBL/GenBank/DDBJ whole genome shotgun (WGS) entry which is preliminary data.</text>
</comment>
<dbReference type="PRINTS" id="PR00419">
    <property type="entry name" value="ADXRDTASE"/>
</dbReference>
<evidence type="ECO:0000313" key="4">
    <source>
        <dbReference type="Proteomes" id="UP000308802"/>
    </source>
</evidence>
<dbReference type="AlphaFoldDB" id="A0A4S9A2Z7"/>
<dbReference type="InterPro" id="IPR050281">
    <property type="entry name" value="Flavin_monoamine_oxidase"/>
</dbReference>
<feature type="compositionally biased region" description="Low complexity" evidence="1">
    <location>
        <begin position="379"/>
        <end position="388"/>
    </location>
</feature>
<dbReference type="PANTHER" id="PTHR10742">
    <property type="entry name" value="FLAVIN MONOAMINE OXIDASE"/>
    <property type="match status" value="1"/>
</dbReference>
<evidence type="ECO:0000259" key="2">
    <source>
        <dbReference type="Pfam" id="PF01593"/>
    </source>
</evidence>
<dbReference type="SUPFAM" id="SSF54373">
    <property type="entry name" value="FAD-linked reductases, C-terminal domain"/>
    <property type="match status" value="1"/>
</dbReference>
<evidence type="ECO:0000256" key="1">
    <source>
        <dbReference type="SAM" id="MobiDB-lite"/>
    </source>
</evidence>
<dbReference type="Gene3D" id="3.50.50.60">
    <property type="entry name" value="FAD/NAD(P)-binding domain"/>
    <property type="match status" value="1"/>
</dbReference>
<dbReference type="InterPro" id="IPR002937">
    <property type="entry name" value="Amino_oxidase"/>
</dbReference>
<dbReference type="GO" id="GO:0006338">
    <property type="term" value="P:chromatin remodeling"/>
    <property type="evidence" value="ECO:0007669"/>
    <property type="project" value="TreeGrafter"/>
</dbReference>
<name>A0A4S9A2Z7_AURPU</name>
<organism evidence="3 4">
    <name type="scientific">Aureobasidium pullulans</name>
    <name type="common">Black yeast</name>
    <name type="synonym">Pullularia pullulans</name>
    <dbReference type="NCBI Taxonomy" id="5580"/>
    <lineage>
        <taxon>Eukaryota</taxon>
        <taxon>Fungi</taxon>
        <taxon>Dikarya</taxon>
        <taxon>Ascomycota</taxon>
        <taxon>Pezizomycotina</taxon>
        <taxon>Dothideomycetes</taxon>
        <taxon>Dothideomycetidae</taxon>
        <taxon>Dothideales</taxon>
        <taxon>Saccotheciaceae</taxon>
        <taxon>Aureobasidium</taxon>
    </lineage>
</organism>
<gene>
    <name evidence="3" type="ORF">D6D19_05708</name>
</gene>
<feature type="compositionally biased region" description="Polar residues" evidence="1">
    <location>
        <begin position="363"/>
        <end position="378"/>
    </location>
</feature>
<sequence length="586" mass="64499">MINILIRELCMELSHQTDTVAQEDGYESLGTVPGGLNTQDLKSPSTSQQEQMLRAAALSTGKKLHVGIIGAGFAGLRAADILLSHGHRVTILEARNRVGGRVGQSNHLGHTVDLGPNWIHGTDDNPIFDIAKKTNTQLHYWDERQRVIDTCGEALNSEEAEEYGRIIWEDGLISKAFAYSRENTATIDASASLMDFFTERAGEYFTDLDAKEAERKRNTLLNICDFWGSYVGSPTKRQSLKFFWLEECIEGENPFVAGTYTKILEHVARPALEKAEIKFNTKVTGITGRKSQDENVKVEVEGGEKFEFDEVVMTAPLGWLKRNKDIFVNGLTGRLEKAIDSIGYGALDKIYITFPSAFWENTPSEPSGTSTLPIANSQTPNTTATTTPLHQAPSQPTSNYPGFTHWLKPTYANDTNPHQWDQQAMNLAALPSPSAHPTLLFYIYGPCSSHIASLAAFPQPSRDESLLSFISPYISRLPSYNPSSPACMPSSIFATAWAGDEFAGYGSYANFQVGLENGDEDIEVVREGMPEQGIWIAGEHTSPFVALGTATGAYWSGERVGLRILGKGPEEVSREVAEKEGEKEKE</sequence>
<feature type="domain" description="Amine oxidase" evidence="2">
    <location>
        <begin position="73"/>
        <end position="560"/>
    </location>
</feature>
<dbReference type="SUPFAM" id="SSF51905">
    <property type="entry name" value="FAD/NAD(P)-binding domain"/>
    <property type="match status" value="1"/>
</dbReference>
<dbReference type="Proteomes" id="UP000308802">
    <property type="component" value="Unassembled WGS sequence"/>
</dbReference>
<dbReference type="InterPro" id="IPR036188">
    <property type="entry name" value="FAD/NAD-bd_sf"/>
</dbReference>
<protein>
    <submittedName>
        <fullName evidence="3">FAD/NAD(P)-binding domain-containing protein</fullName>
    </submittedName>
</protein>